<evidence type="ECO:0000313" key="2">
    <source>
        <dbReference type="EMBL" id="KAL2653990.1"/>
    </source>
</evidence>
<organism evidence="2 3">
    <name type="scientific">Riccia fluitans</name>
    <dbReference type="NCBI Taxonomy" id="41844"/>
    <lineage>
        <taxon>Eukaryota</taxon>
        <taxon>Viridiplantae</taxon>
        <taxon>Streptophyta</taxon>
        <taxon>Embryophyta</taxon>
        <taxon>Marchantiophyta</taxon>
        <taxon>Marchantiopsida</taxon>
        <taxon>Marchantiidae</taxon>
        <taxon>Marchantiales</taxon>
        <taxon>Ricciaceae</taxon>
        <taxon>Riccia</taxon>
    </lineage>
</organism>
<dbReference type="Proteomes" id="UP001605036">
    <property type="component" value="Unassembled WGS sequence"/>
</dbReference>
<comment type="caution">
    <text evidence="2">The sequence shown here is derived from an EMBL/GenBank/DDBJ whole genome shotgun (WGS) entry which is preliminary data.</text>
</comment>
<keyword evidence="3" id="KW-1185">Reference proteome</keyword>
<name>A0ABD1ZSK4_9MARC</name>
<reference evidence="2 3" key="1">
    <citation type="submission" date="2024-09" db="EMBL/GenBank/DDBJ databases">
        <title>Chromosome-scale assembly of Riccia fluitans.</title>
        <authorList>
            <person name="Paukszto L."/>
            <person name="Sawicki J."/>
            <person name="Karawczyk K."/>
            <person name="Piernik-Szablinska J."/>
            <person name="Szczecinska M."/>
            <person name="Mazdziarz M."/>
        </authorList>
    </citation>
    <scope>NUCLEOTIDE SEQUENCE [LARGE SCALE GENOMIC DNA]</scope>
    <source>
        <strain evidence="2">Rf_01</strain>
        <tissue evidence="2">Aerial parts of the thallus</tissue>
    </source>
</reference>
<evidence type="ECO:0000313" key="3">
    <source>
        <dbReference type="Proteomes" id="UP001605036"/>
    </source>
</evidence>
<accession>A0ABD1ZSK4</accession>
<dbReference type="PANTHER" id="PTHR38353:SF2">
    <property type="entry name" value="TROPOMYOSIN"/>
    <property type="match status" value="1"/>
</dbReference>
<protein>
    <submittedName>
        <fullName evidence="2">Uncharacterized protein</fullName>
    </submittedName>
</protein>
<sequence>MDGFLQHVRSIRKHMNEHEDRMSALTAKQQEQRTIIHALQDDLKRGEELQLTKRKLLYRVIAYRVTSVFWTVADLFYFADIVATTRYAVEACMKDAATTVGAENHLKELADEHQTLMKSLEDVYSQYDEAETETRLLGDKLRSLLTDKAEEEEFIHSLHDRLTQLKEFFQTINCESCGQEYTVHYKDSDFIVRESSAEELDDPITEEARDPECTHDVKSSME</sequence>
<dbReference type="EMBL" id="JBHFFA010000001">
    <property type="protein sequence ID" value="KAL2653990.1"/>
    <property type="molecule type" value="Genomic_DNA"/>
</dbReference>
<dbReference type="PANTHER" id="PTHR38353">
    <property type="entry name" value="TROPOMYOSIN"/>
    <property type="match status" value="1"/>
</dbReference>
<proteinExistence type="predicted"/>
<gene>
    <name evidence="2" type="ORF">R1flu_022118</name>
</gene>
<dbReference type="AlphaFoldDB" id="A0ABD1ZSK4"/>
<feature type="region of interest" description="Disordered" evidence="1">
    <location>
        <begin position="196"/>
        <end position="222"/>
    </location>
</feature>
<feature type="compositionally biased region" description="Basic and acidic residues" evidence="1">
    <location>
        <begin position="206"/>
        <end position="222"/>
    </location>
</feature>
<evidence type="ECO:0000256" key="1">
    <source>
        <dbReference type="SAM" id="MobiDB-lite"/>
    </source>
</evidence>